<evidence type="ECO:0000313" key="1">
    <source>
        <dbReference type="EMBL" id="PHT69815.1"/>
    </source>
</evidence>
<dbReference type="PANTHER" id="PTHR33233:SF17">
    <property type="entry name" value="DUF4283 DOMAIN-CONTAINING PROTEIN"/>
    <property type="match status" value="1"/>
</dbReference>
<gene>
    <name evidence="1" type="ORF">T459_24919</name>
</gene>
<evidence type="ECO:0000313" key="2">
    <source>
        <dbReference type="Proteomes" id="UP000222542"/>
    </source>
</evidence>
<comment type="caution">
    <text evidence="1">The sequence shown here is derived from an EMBL/GenBank/DDBJ whole genome shotgun (WGS) entry which is preliminary data.</text>
</comment>
<name>A0A2G2YJC9_CAPAN</name>
<protein>
    <submittedName>
        <fullName evidence="1">Uncharacterized protein</fullName>
    </submittedName>
</protein>
<reference evidence="1 2" key="2">
    <citation type="journal article" date="2017" name="Genome Biol.">
        <title>New reference genome sequences of hot pepper reveal the massive evolution of plant disease-resistance genes by retroduplication.</title>
        <authorList>
            <person name="Kim S."/>
            <person name="Park J."/>
            <person name="Yeom S.I."/>
            <person name="Kim Y.M."/>
            <person name="Seo E."/>
            <person name="Kim K.T."/>
            <person name="Kim M.S."/>
            <person name="Lee J.M."/>
            <person name="Cheong K."/>
            <person name="Shin H.S."/>
            <person name="Kim S.B."/>
            <person name="Han K."/>
            <person name="Lee J."/>
            <person name="Park M."/>
            <person name="Lee H.A."/>
            <person name="Lee H.Y."/>
            <person name="Lee Y."/>
            <person name="Oh S."/>
            <person name="Lee J.H."/>
            <person name="Choi E."/>
            <person name="Choi E."/>
            <person name="Lee S.E."/>
            <person name="Jeon J."/>
            <person name="Kim H."/>
            <person name="Choi G."/>
            <person name="Song H."/>
            <person name="Lee J."/>
            <person name="Lee S.C."/>
            <person name="Kwon J.K."/>
            <person name="Lee H.Y."/>
            <person name="Koo N."/>
            <person name="Hong Y."/>
            <person name="Kim R.W."/>
            <person name="Kang W.H."/>
            <person name="Huh J.H."/>
            <person name="Kang B.C."/>
            <person name="Yang T.J."/>
            <person name="Lee Y.H."/>
            <person name="Bennetzen J.L."/>
            <person name="Choi D."/>
        </authorList>
    </citation>
    <scope>NUCLEOTIDE SEQUENCE [LARGE SCALE GENOMIC DNA]</scope>
    <source>
        <strain evidence="2">cv. CM334</strain>
    </source>
</reference>
<proteinExistence type="predicted"/>
<dbReference type="STRING" id="4072.A0A2G2YJC9"/>
<reference evidence="1 2" key="1">
    <citation type="journal article" date="2014" name="Nat. Genet.">
        <title>Genome sequence of the hot pepper provides insights into the evolution of pungency in Capsicum species.</title>
        <authorList>
            <person name="Kim S."/>
            <person name="Park M."/>
            <person name="Yeom S.I."/>
            <person name="Kim Y.M."/>
            <person name="Lee J.M."/>
            <person name="Lee H.A."/>
            <person name="Seo E."/>
            <person name="Choi J."/>
            <person name="Cheong K."/>
            <person name="Kim K.T."/>
            <person name="Jung K."/>
            <person name="Lee G.W."/>
            <person name="Oh S.K."/>
            <person name="Bae C."/>
            <person name="Kim S.B."/>
            <person name="Lee H.Y."/>
            <person name="Kim S.Y."/>
            <person name="Kim M.S."/>
            <person name="Kang B.C."/>
            <person name="Jo Y.D."/>
            <person name="Yang H.B."/>
            <person name="Jeong H.J."/>
            <person name="Kang W.H."/>
            <person name="Kwon J.K."/>
            <person name="Shin C."/>
            <person name="Lim J.Y."/>
            <person name="Park J.H."/>
            <person name="Huh J.H."/>
            <person name="Kim J.S."/>
            <person name="Kim B.D."/>
            <person name="Cohen O."/>
            <person name="Paran I."/>
            <person name="Suh M.C."/>
            <person name="Lee S.B."/>
            <person name="Kim Y.K."/>
            <person name="Shin Y."/>
            <person name="Noh S.J."/>
            <person name="Park J."/>
            <person name="Seo Y.S."/>
            <person name="Kwon S.Y."/>
            <person name="Kim H.A."/>
            <person name="Park J.M."/>
            <person name="Kim H.J."/>
            <person name="Choi S.B."/>
            <person name="Bosland P.W."/>
            <person name="Reeves G."/>
            <person name="Jo S.H."/>
            <person name="Lee B.W."/>
            <person name="Cho H.T."/>
            <person name="Choi H.S."/>
            <person name="Lee M.S."/>
            <person name="Yu Y."/>
            <person name="Do Choi Y."/>
            <person name="Park B.S."/>
            <person name="van Deynze A."/>
            <person name="Ashrafi H."/>
            <person name="Hill T."/>
            <person name="Kim W.T."/>
            <person name="Pai H.S."/>
            <person name="Ahn H.K."/>
            <person name="Yeam I."/>
            <person name="Giovannoni J.J."/>
            <person name="Rose J.K."/>
            <person name="Sorensen I."/>
            <person name="Lee S.J."/>
            <person name="Kim R.W."/>
            <person name="Choi I.Y."/>
            <person name="Choi B.S."/>
            <person name="Lim J.S."/>
            <person name="Lee Y.H."/>
            <person name="Choi D."/>
        </authorList>
    </citation>
    <scope>NUCLEOTIDE SEQUENCE [LARGE SCALE GENOMIC DNA]</scope>
    <source>
        <strain evidence="2">cv. CM334</strain>
    </source>
</reference>
<organism evidence="1 2">
    <name type="scientific">Capsicum annuum</name>
    <name type="common">Capsicum pepper</name>
    <dbReference type="NCBI Taxonomy" id="4072"/>
    <lineage>
        <taxon>Eukaryota</taxon>
        <taxon>Viridiplantae</taxon>
        <taxon>Streptophyta</taxon>
        <taxon>Embryophyta</taxon>
        <taxon>Tracheophyta</taxon>
        <taxon>Spermatophyta</taxon>
        <taxon>Magnoliopsida</taxon>
        <taxon>eudicotyledons</taxon>
        <taxon>Gunneridae</taxon>
        <taxon>Pentapetalae</taxon>
        <taxon>asterids</taxon>
        <taxon>lamiids</taxon>
        <taxon>Solanales</taxon>
        <taxon>Solanaceae</taxon>
        <taxon>Solanoideae</taxon>
        <taxon>Capsiceae</taxon>
        <taxon>Capsicum</taxon>
    </lineage>
</organism>
<sequence length="106" mass="11860">MDLKFVALVIKDGALMVQLQAAELDKENEKWRKADILYVAGDSPSIGALERVIVGQWNFTAKPKVTTIMRGPSPNDWKKARGKLVAKHKTQMALLTTPITNDYSYN</sequence>
<dbReference type="PANTHER" id="PTHR33233">
    <property type="entry name" value="ENDONUCLEASE/EXONUCLEASE/PHOSPHATASE"/>
    <property type="match status" value="1"/>
</dbReference>
<dbReference type="EMBL" id="AYRZ02000010">
    <property type="protein sequence ID" value="PHT69815.1"/>
    <property type="molecule type" value="Genomic_DNA"/>
</dbReference>
<accession>A0A2G2YJC9</accession>
<dbReference type="OMA" id="KENEKWR"/>
<dbReference type="Gramene" id="PHT69815">
    <property type="protein sequence ID" value="PHT69815"/>
    <property type="gene ID" value="T459_24919"/>
</dbReference>
<dbReference type="Proteomes" id="UP000222542">
    <property type="component" value="Unassembled WGS sequence"/>
</dbReference>
<dbReference type="AlphaFoldDB" id="A0A2G2YJC9"/>
<keyword evidence="2" id="KW-1185">Reference proteome</keyword>